<dbReference type="KEGG" id="pprf:DPRO_3635"/>
<reference evidence="2" key="1">
    <citation type="submission" date="2017-09" db="EMBL/GenBank/DDBJ databases">
        <authorList>
            <person name="Regsiter A."/>
            <person name="William W."/>
        </authorList>
    </citation>
    <scope>NUCLEOTIDE SEQUENCE [LARGE SCALE GENOMIC DNA]</scope>
    <source>
        <strain evidence="2">500-1</strain>
    </source>
</reference>
<protein>
    <submittedName>
        <fullName evidence="1">Uncharacterized protein</fullName>
    </submittedName>
</protein>
<proteinExistence type="predicted"/>
<dbReference type="EMBL" id="LT907975">
    <property type="protein sequence ID" value="SOB60551.1"/>
    <property type="molecule type" value="Genomic_DNA"/>
</dbReference>
<dbReference type="OrthoDB" id="9897382at2"/>
<evidence type="ECO:0000313" key="2">
    <source>
        <dbReference type="Proteomes" id="UP000219215"/>
    </source>
</evidence>
<organism evidence="1 2">
    <name type="scientific">Pseudodesulfovibrio profundus</name>
    <dbReference type="NCBI Taxonomy" id="57320"/>
    <lineage>
        <taxon>Bacteria</taxon>
        <taxon>Pseudomonadati</taxon>
        <taxon>Thermodesulfobacteriota</taxon>
        <taxon>Desulfovibrionia</taxon>
        <taxon>Desulfovibrionales</taxon>
        <taxon>Desulfovibrionaceae</taxon>
    </lineage>
</organism>
<dbReference type="AlphaFoldDB" id="A0A2C8FDL2"/>
<sequence>MAQATPLSPVEDIRDVADMLDQLREIVPDEFTSLDYLAGKLFGIAEELETREVTS</sequence>
<gene>
    <name evidence="1" type="ORF">DPRO_3635</name>
</gene>
<dbReference type="RefSeq" id="WP_157917546.1">
    <property type="nucleotide sequence ID" value="NZ_LT907975.1"/>
</dbReference>
<evidence type="ECO:0000313" key="1">
    <source>
        <dbReference type="EMBL" id="SOB60551.1"/>
    </source>
</evidence>
<keyword evidence="2" id="KW-1185">Reference proteome</keyword>
<accession>A0A2C8FDL2</accession>
<dbReference type="Proteomes" id="UP000219215">
    <property type="component" value="Chromosome DPRO"/>
</dbReference>
<name>A0A2C8FDL2_9BACT</name>